<gene>
    <name evidence="4" type="ORF">GOMPHAMPRED_003368</name>
</gene>
<dbReference type="GO" id="GO:0016787">
    <property type="term" value="F:hydrolase activity"/>
    <property type="evidence" value="ECO:0007669"/>
    <property type="project" value="UniProtKB-KW"/>
</dbReference>
<organism evidence="4 5">
    <name type="scientific">Gomphillus americanus</name>
    <dbReference type="NCBI Taxonomy" id="1940652"/>
    <lineage>
        <taxon>Eukaryota</taxon>
        <taxon>Fungi</taxon>
        <taxon>Dikarya</taxon>
        <taxon>Ascomycota</taxon>
        <taxon>Pezizomycotina</taxon>
        <taxon>Lecanoromycetes</taxon>
        <taxon>OSLEUM clade</taxon>
        <taxon>Ostropomycetidae</taxon>
        <taxon>Ostropales</taxon>
        <taxon>Graphidaceae</taxon>
        <taxon>Gomphilloideae</taxon>
        <taxon>Gomphillus</taxon>
    </lineage>
</organism>
<dbReference type="InterPro" id="IPR000639">
    <property type="entry name" value="Epox_hydrolase-like"/>
</dbReference>
<keyword evidence="5" id="KW-1185">Reference proteome</keyword>
<dbReference type="PRINTS" id="PR00412">
    <property type="entry name" value="EPOXHYDRLASE"/>
</dbReference>
<reference evidence="4" key="1">
    <citation type="submission" date="2021-03" db="EMBL/GenBank/DDBJ databases">
        <authorList>
            <person name="Tagirdzhanova G."/>
        </authorList>
    </citation>
    <scope>NUCLEOTIDE SEQUENCE</scope>
</reference>
<dbReference type="InterPro" id="IPR000073">
    <property type="entry name" value="AB_hydrolase_1"/>
</dbReference>
<name>A0A8H3EMW2_9LECA</name>
<dbReference type="InterPro" id="IPR029058">
    <property type="entry name" value="AB_hydrolase_fold"/>
</dbReference>
<dbReference type="EMBL" id="CAJPDQ010000002">
    <property type="protein sequence ID" value="CAF9905781.1"/>
    <property type="molecule type" value="Genomic_DNA"/>
</dbReference>
<protein>
    <recommendedName>
        <fullName evidence="3">AB hydrolase-1 domain-containing protein</fullName>
    </recommendedName>
</protein>
<feature type="domain" description="AB hydrolase-1" evidence="3">
    <location>
        <begin position="35"/>
        <end position="158"/>
    </location>
</feature>
<dbReference type="Gene3D" id="3.40.50.1820">
    <property type="entry name" value="alpha/beta hydrolase"/>
    <property type="match status" value="1"/>
</dbReference>
<evidence type="ECO:0000259" key="3">
    <source>
        <dbReference type="Pfam" id="PF00561"/>
    </source>
</evidence>
<evidence type="ECO:0000256" key="2">
    <source>
        <dbReference type="ARBA" id="ARBA00038334"/>
    </source>
</evidence>
<evidence type="ECO:0000313" key="4">
    <source>
        <dbReference type="EMBL" id="CAF9905781.1"/>
    </source>
</evidence>
<accession>A0A8H3EMW2</accession>
<proteinExistence type="inferred from homology"/>
<dbReference type="Pfam" id="PF00561">
    <property type="entry name" value="Abhydrolase_1"/>
    <property type="match status" value="1"/>
</dbReference>
<keyword evidence="1" id="KW-0378">Hydrolase</keyword>
<dbReference type="Proteomes" id="UP000664169">
    <property type="component" value="Unassembled WGS sequence"/>
</dbReference>
<evidence type="ECO:0000256" key="1">
    <source>
        <dbReference type="ARBA" id="ARBA00022801"/>
    </source>
</evidence>
<comment type="similarity">
    <text evidence="2">Belongs to the AB hydrolase superfamily. Epoxide hydrolase family.</text>
</comment>
<evidence type="ECO:0000313" key="5">
    <source>
        <dbReference type="Proteomes" id="UP000664169"/>
    </source>
</evidence>
<dbReference type="SUPFAM" id="SSF53474">
    <property type="entry name" value="alpha/beta-Hydrolases"/>
    <property type="match status" value="1"/>
</dbReference>
<dbReference type="AlphaFoldDB" id="A0A8H3EMW2"/>
<dbReference type="PANTHER" id="PTHR43329">
    <property type="entry name" value="EPOXIDE HYDROLASE"/>
    <property type="match status" value="1"/>
</dbReference>
<comment type="caution">
    <text evidence="4">The sequence shown here is derived from an EMBL/GenBank/DDBJ whole genome shotgun (WGS) entry which is preliminary data.</text>
</comment>
<sequence>MDHFQQKTLTTKPYGLTYSYYLSPNFQAARQSKLPVLLFVHGYPDDAWMWQNTIKHTNAKQWPMMCLDLLGFGGSSKPTEVAMYNYKQQADSIAQIMDVEDIKDNIIPIGHDWGSGVSQRFYLYHRERCVGLVLLCLAYQVPSPEPFSLQTANQQTSERFGYPQWEYWNFFTASDAPAIMKADLKRFFEVNNGYLESPVPGENKRDIWMREMFCVPGAMRDYMLGQGKYKDFTVALKPYQDLQGHLKRFVERLSKDGLEGPVNYYHSLKNNTMLDDERLLCNSPNDQLRKIEVPLLYIGTTGDWVCRTDLMSDAKKLGLAPDCEEKVIDAGHWVMYEKPDEVASRIQDWLLKRFD</sequence>
<dbReference type="OrthoDB" id="284184at2759"/>